<keyword evidence="2" id="KW-0418">Kinase</keyword>
<accession>A0A8H4A2U5</accession>
<evidence type="ECO:0000313" key="3">
    <source>
        <dbReference type="Proteomes" id="UP000439903"/>
    </source>
</evidence>
<comment type="caution">
    <text evidence="2">The sequence shown here is derived from an EMBL/GenBank/DDBJ whole genome shotgun (WGS) entry which is preliminary data.</text>
</comment>
<keyword evidence="2" id="KW-0723">Serine/threonine-protein kinase</keyword>
<keyword evidence="1" id="KW-1133">Transmembrane helix</keyword>
<keyword evidence="1" id="KW-0472">Membrane</keyword>
<feature type="transmembrane region" description="Helical" evidence="1">
    <location>
        <begin position="341"/>
        <end position="360"/>
    </location>
</feature>
<dbReference type="GO" id="GO:0004674">
    <property type="term" value="F:protein serine/threonine kinase activity"/>
    <property type="evidence" value="ECO:0007669"/>
    <property type="project" value="UniProtKB-KW"/>
</dbReference>
<keyword evidence="2" id="KW-0808">Transferase</keyword>
<organism evidence="2 3">
    <name type="scientific">Gigaspora margarita</name>
    <dbReference type="NCBI Taxonomy" id="4874"/>
    <lineage>
        <taxon>Eukaryota</taxon>
        <taxon>Fungi</taxon>
        <taxon>Fungi incertae sedis</taxon>
        <taxon>Mucoromycota</taxon>
        <taxon>Glomeromycotina</taxon>
        <taxon>Glomeromycetes</taxon>
        <taxon>Diversisporales</taxon>
        <taxon>Gigasporaceae</taxon>
        <taxon>Gigaspora</taxon>
    </lineage>
</organism>
<dbReference type="AlphaFoldDB" id="A0A8H4A2U5"/>
<dbReference type="Proteomes" id="UP000439903">
    <property type="component" value="Unassembled WGS sequence"/>
</dbReference>
<reference evidence="2 3" key="1">
    <citation type="journal article" date="2019" name="Environ. Microbiol.">
        <title>At the nexus of three kingdoms: the genome of the mycorrhizal fungus Gigaspora margarita provides insights into plant, endobacterial and fungal interactions.</title>
        <authorList>
            <person name="Venice F."/>
            <person name="Ghignone S."/>
            <person name="Salvioli di Fossalunga A."/>
            <person name="Amselem J."/>
            <person name="Novero M."/>
            <person name="Xianan X."/>
            <person name="Sedzielewska Toro K."/>
            <person name="Morin E."/>
            <person name="Lipzen A."/>
            <person name="Grigoriev I.V."/>
            <person name="Henrissat B."/>
            <person name="Martin F.M."/>
            <person name="Bonfante P."/>
        </authorList>
    </citation>
    <scope>NUCLEOTIDE SEQUENCE [LARGE SCALE GENOMIC DNA]</scope>
    <source>
        <strain evidence="2 3">BEG34</strain>
    </source>
</reference>
<protein>
    <submittedName>
        <fullName evidence="2">Serine/threonine protein kinase</fullName>
    </submittedName>
</protein>
<keyword evidence="1" id="KW-0812">Transmembrane</keyword>
<gene>
    <name evidence="2" type="ORF">F8M41_008114</name>
</gene>
<name>A0A8H4A2U5_GIGMA</name>
<dbReference type="OrthoDB" id="2430495at2759"/>
<evidence type="ECO:0000313" key="2">
    <source>
        <dbReference type="EMBL" id="KAF0411889.1"/>
    </source>
</evidence>
<evidence type="ECO:0000256" key="1">
    <source>
        <dbReference type="SAM" id="Phobius"/>
    </source>
</evidence>
<keyword evidence="3" id="KW-1185">Reference proteome</keyword>
<sequence length="365" mass="39188">MMIPSPNNYTKFSIIEPLKWRRNNLFGVFQSEVGHIEITSNHSSLEERAANCQPGYFQCPGYDLCCSKSCGEVCNVTTCCEPNHFCCGNGLGCCPSGDTCCGAHCCESNYFCCGDAGCCPSDSTCCGTSCCDSNSFCCGNGTICCSLGYQCCGNSCCGKNQVCGSNGFCENAMIPPATISNETFEKIALYLVNYLGETTIATTTISMTTAMPVATELIKSNGILKLAEDNNYDENEANQLEEKAEKLVNCVKNFGISLVKLGVEKNDSCISCDQINTLSNFNTNSTASKDESVAILKLLYSLDEAIVDANKCKFIVKCMNINGTCANSQSSGCTSNSISNFLMTIGIVLCITIMNLNLLYDNIQS</sequence>
<proteinExistence type="predicted"/>
<dbReference type="EMBL" id="WTPW01001840">
    <property type="protein sequence ID" value="KAF0411889.1"/>
    <property type="molecule type" value="Genomic_DNA"/>
</dbReference>